<dbReference type="Proteomes" id="UP000540506">
    <property type="component" value="Unassembled WGS sequence"/>
</dbReference>
<evidence type="ECO:0008006" key="3">
    <source>
        <dbReference type="Google" id="ProtNLM"/>
    </source>
</evidence>
<dbReference type="SUPFAM" id="SSF50370">
    <property type="entry name" value="Ricin B-like lectins"/>
    <property type="match status" value="1"/>
</dbReference>
<sequence>MINQAIRSPLLRMAITVAVAFIAAFGSLLSPFATQYAHAQGGNGSFPVSISFNDVNNIVVDSYGAYGDTGEYLDGYPAQGSSNQNFTIYPVGNGMFEIRNFAGWCEWEGQQGNPNYYDTFYRIRPITAGACDASNLSASANNSADLWYLKPMRGGSSNVYKIANVHDGQCMDLAEGDYSTTSQAQWLDMWGCKAPSDGGDNQEVAIVGAGSASTGSPSFMNLDNLAAVYAMYVCQSDLQACQLNTTSISNPQTGQPVCVLDQGVSGAGSSFNYTYTAYTGSSTMVGSTVTTGITSTVSFGFQLGNPETGNSFSAQVQQEFSQTWASETQVTKSSQNQYSESFTAAPAPGGEYGWVVLVPTVQVITGNFTFNPGSWDQWTYGSGSSVTVQEPGAVPQVLINYSSRECDGYPSANPLTAYGQLTAA</sequence>
<proteinExistence type="predicted"/>
<dbReference type="CDD" id="cd00161">
    <property type="entry name" value="beta-trefoil_Ricin-like"/>
    <property type="match status" value="1"/>
</dbReference>
<organism evidence="1 2">
    <name type="scientific">Kitasatospora kifunensis</name>
    <name type="common">Streptomyces kifunensis</name>
    <dbReference type="NCBI Taxonomy" id="58351"/>
    <lineage>
        <taxon>Bacteria</taxon>
        <taxon>Bacillati</taxon>
        <taxon>Actinomycetota</taxon>
        <taxon>Actinomycetes</taxon>
        <taxon>Kitasatosporales</taxon>
        <taxon>Streptomycetaceae</taxon>
        <taxon>Kitasatospora</taxon>
    </lineage>
</organism>
<dbReference type="RefSeq" id="WP_184945229.1">
    <property type="nucleotide sequence ID" value="NZ_JACHJV010000002.1"/>
</dbReference>
<protein>
    <recommendedName>
        <fullName evidence="3">Ricin B lectin domain-containing protein</fullName>
    </recommendedName>
</protein>
<name>A0A7W7RAE5_KITKI</name>
<dbReference type="EMBL" id="JACHJV010000002">
    <property type="protein sequence ID" value="MBB4928235.1"/>
    <property type="molecule type" value="Genomic_DNA"/>
</dbReference>
<comment type="caution">
    <text evidence="1">The sequence shown here is derived from an EMBL/GenBank/DDBJ whole genome shotgun (WGS) entry which is preliminary data.</text>
</comment>
<keyword evidence="2" id="KW-1185">Reference proteome</keyword>
<accession>A0A7W7RAE5</accession>
<reference evidence="1 2" key="1">
    <citation type="submission" date="2020-08" db="EMBL/GenBank/DDBJ databases">
        <title>Sequencing the genomes of 1000 actinobacteria strains.</title>
        <authorList>
            <person name="Klenk H.-P."/>
        </authorList>
    </citation>
    <scope>NUCLEOTIDE SEQUENCE [LARGE SCALE GENOMIC DNA]</scope>
    <source>
        <strain evidence="1 2">DSM 41654</strain>
    </source>
</reference>
<dbReference type="Gene3D" id="2.80.10.50">
    <property type="match status" value="1"/>
</dbReference>
<dbReference type="AlphaFoldDB" id="A0A7W7RAE5"/>
<evidence type="ECO:0000313" key="2">
    <source>
        <dbReference type="Proteomes" id="UP000540506"/>
    </source>
</evidence>
<evidence type="ECO:0000313" key="1">
    <source>
        <dbReference type="EMBL" id="MBB4928235.1"/>
    </source>
</evidence>
<gene>
    <name evidence="1" type="ORF">FHR34_007330</name>
</gene>
<dbReference type="InterPro" id="IPR035992">
    <property type="entry name" value="Ricin_B-like_lectins"/>
</dbReference>